<evidence type="ECO:0000259" key="1">
    <source>
        <dbReference type="Pfam" id="PF04545"/>
    </source>
</evidence>
<feature type="domain" description="RNA polymerase sigma-70 region 4" evidence="1">
    <location>
        <begin position="91"/>
        <end position="124"/>
    </location>
</feature>
<protein>
    <recommendedName>
        <fullName evidence="1">RNA polymerase sigma-70 region 4 domain-containing protein</fullName>
    </recommendedName>
</protein>
<sequence length="134" mass="14581">MTDITYAAVARKDGRWWTVEVPALDVTGQARSLGEVQDVAQEVAGLVLDVDPTAVRVEISVGLPEELEAKWRAARERASRAAAEQLAAAAESRAVVHALRDQKWTYKEAAAALGLSEQRVHRIEQANGRELAPV</sequence>
<comment type="caution">
    <text evidence="2">The sequence shown here is derived from an EMBL/GenBank/DDBJ whole genome shotgun (WGS) entry which is preliminary data.</text>
</comment>
<gene>
    <name evidence="2" type="ORF">GCM10009627_13760</name>
</gene>
<keyword evidence="3" id="KW-1185">Reference proteome</keyword>
<dbReference type="EMBL" id="BAAAJX010000005">
    <property type="protein sequence ID" value="GAA1493030.1"/>
    <property type="molecule type" value="Genomic_DNA"/>
</dbReference>
<proteinExistence type="predicted"/>
<organism evidence="2 3">
    <name type="scientific">Curtobacterium herbarum</name>
    <dbReference type="NCBI Taxonomy" id="150122"/>
    <lineage>
        <taxon>Bacteria</taxon>
        <taxon>Bacillati</taxon>
        <taxon>Actinomycetota</taxon>
        <taxon>Actinomycetes</taxon>
        <taxon>Micrococcales</taxon>
        <taxon>Microbacteriaceae</taxon>
        <taxon>Curtobacterium</taxon>
    </lineage>
</organism>
<reference evidence="3" key="1">
    <citation type="journal article" date="2019" name="Int. J. Syst. Evol. Microbiol.">
        <title>The Global Catalogue of Microorganisms (GCM) 10K type strain sequencing project: providing services to taxonomists for standard genome sequencing and annotation.</title>
        <authorList>
            <consortium name="The Broad Institute Genomics Platform"/>
            <consortium name="The Broad Institute Genome Sequencing Center for Infectious Disease"/>
            <person name="Wu L."/>
            <person name="Ma J."/>
        </authorList>
    </citation>
    <scope>NUCLEOTIDE SEQUENCE [LARGE SCALE GENOMIC DNA]</scope>
    <source>
        <strain evidence="3">JCM 12140</strain>
    </source>
</reference>
<evidence type="ECO:0000313" key="3">
    <source>
        <dbReference type="Proteomes" id="UP001501742"/>
    </source>
</evidence>
<dbReference type="RefSeq" id="WP_204606598.1">
    <property type="nucleotide sequence ID" value="NZ_BAAAJX010000005.1"/>
</dbReference>
<evidence type="ECO:0000313" key="2">
    <source>
        <dbReference type="EMBL" id="GAA1493030.1"/>
    </source>
</evidence>
<accession>A0ABP4K6W9</accession>
<name>A0ABP4K6W9_9MICO</name>
<dbReference type="Proteomes" id="UP001501742">
    <property type="component" value="Unassembled WGS sequence"/>
</dbReference>
<dbReference type="InterPro" id="IPR007630">
    <property type="entry name" value="RNA_pol_sigma70_r4"/>
</dbReference>
<dbReference type="Pfam" id="PF04545">
    <property type="entry name" value="Sigma70_r4"/>
    <property type="match status" value="1"/>
</dbReference>